<dbReference type="EMBL" id="CAJOBA010060509">
    <property type="protein sequence ID" value="CAF4324460.1"/>
    <property type="molecule type" value="Genomic_DNA"/>
</dbReference>
<organism evidence="3 4">
    <name type="scientific">Didymodactylos carnosus</name>
    <dbReference type="NCBI Taxonomy" id="1234261"/>
    <lineage>
        <taxon>Eukaryota</taxon>
        <taxon>Metazoa</taxon>
        <taxon>Spiralia</taxon>
        <taxon>Gnathifera</taxon>
        <taxon>Rotifera</taxon>
        <taxon>Eurotatoria</taxon>
        <taxon>Bdelloidea</taxon>
        <taxon>Philodinida</taxon>
        <taxon>Philodinidae</taxon>
        <taxon>Didymodactylos</taxon>
    </lineage>
</organism>
<evidence type="ECO:0000313" key="4">
    <source>
        <dbReference type="Proteomes" id="UP000682733"/>
    </source>
</evidence>
<name>A0A8S2U438_9BILA</name>
<comment type="caution">
    <text evidence="3">The sequence shown here is derived from an EMBL/GenBank/DDBJ whole genome shotgun (WGS) entry which is preliminary data.</text>
</comment>
<sequence length="95" mass="10253">MDFWGPTPQYSTDAPDHNRLSIAQQPEQRSAEQPQQQSTPSMINQSTSTSDLEITGVVNASINTTDIPDPQTPPRNIQTTASTFVTAVAPQLSIG</sequence>
<evidence type="ECO:0000313" key="3">
    <source>
        <dbReference type="EMBL" id="CAF4324460.1"/>
    </source>
</evidence>
<dbReference type="Proteomes" id="UP000682733">
    <property type="component" value="Unassembled WGS sequence"/>
</dbReference>
<feature type="region of interest" description="Disordered" evidence="1">
    <location>
        <begin position="1"/>
        <end position="55"/>
    </location>
</feature>
<proteinExistence type="predicted"/>
<evidence type="ECO:0000256" key="1">
    <source>
        <dbReference type="SAM" id="MobiDB-lite"/>
    </source>
</evidence>
<protein>
    <submittedName>
        <fullName evidence="3">Uncharacterized protein</fullName>
    </submittedName>
</protein>
<dbReference type="AlphaFoldDB" id="A0A8S2U438"/>
<feature type="compositionally biased region" description="Polar residues" evidence="1">
    <location>
        <begin position="21"/>
        <end position="55"/>
    </location>
</feature>
<dbReference type="Proteomes" id="UP000677228">
    <property type="component" value="Unassembled WGS sequence"/>
</dbReference>
<reference evidence="3" key="1">
    <citation type="submission" date="2021-02" db="EMBL/GenBank/DDBJ databases">
        <authorList>
            <person name="Nowell W R."/>
        </authorList>
    </citation>
    <scope>NUCLEOTIDE SEQUENCE</scope>
</reference>
<accession>A0A8S2U438</accession>
<dbReference type="EMBL" id="CAJNOK010038216">
    <property type="protein sequence ID" value="CAF1536686.1"/>
    <property type="molecule type" value="Genomic_DNA"/>
</dbReference>
<gene>
    <name evidence="2" type="ORF">OVA965_LOCUS38549</name>
    <name evidence="3" type="ORF">TMI583_LOCUS39747</name>
</gene>
<evidence type="ECO:0000313" key="2">
    <source>
        <dbReference type="EMBL" id="CAF1536686.1"/>
    </source>
</evidence>